<dbReference type="EMBL" id="WHWC01000019">
    <property type="protein sequence ID" value="KAG8363892.1"/>
    <property type="molecule type" value="Genomic_DNA"/>
</dbReference>
<name>A0AAV6W621_9LAMI</name>
<protein>
    <submittedName>
        <fullName evidence="2">Uncharacterized protein</fullName>
    </submittedName>
</protein>
<evidence type="ECO:0000313" key="3">
    <source>
        <dbReference type="Proteomes" id="UP000826271"/>
    </source>
</evidence>
<dbReference type="AlphaFoldDB" id="A0AAV6W621"/>
<evidence type="ECO:0000256" key="1">
    <source>
        <dbReference type="SAM" id="MobiDB-lite"/>
    </source>
</evidence>
<reference evidence="2" key="1">
    <citation type="submission" date="2019-10" db="EMBL/GenBank/DDBJ databases">
        <authorList>
            <person name="Zhang R."/>
            <person name="Pan Y."/>
            <person name="Wang J."/>
            <person name="Ma R."/>
            <person name="Yu S."/>
        </authorList>
    </citation>
    <scope>NUCLEOTIDE SEQUENCE</scope>
    <source>
        <strain evidence="2">LA-IB0</strain>
        <tissue evidence="2">Leaf</tissue>
    </source>
</reference>
<sequence length="199" mass="22404">MKGHMPIAKRFCEEIGLEKGQIISLRNLAGPIHELSSIKKKKSEEVFQRNKTLSWDFVWKDWMEGQMSMPMKFFIDTGLANRTGVWILNLEKEEFELRCFPRRDGEIVQSPNLAGGSGNLNKTTQQAPQESDSDGKENEGDDAQEVELGKLEAILRQAQHQATQSIQNEGISTAIQECLRKIYQSGKLPAKAQEQVAAT</sequence>
<keyword evidence="3" id="KW-1185">Reference proteome</keyword>
<comment type="caution">
    <text evidence="2">The sequence shown here is derived from an EMBL/GenBank/DDBJ whole genome shotgun (WGS) entry which is preliminary data.</text>
</comment>
<feature type="region of interest" description="Disordered" evidence="1">
    <location>
        <begin position="108"/>
        <end position="150"/>
    </location>
</feature>
<gene>
    <name evidence="2" type="ORF">BUALT_Bualt19G0069800</name>
</gene>
<proteinExistence type="predicted"/>
<organism evidence="2 3">
    <name type="scientific">Buddleja alternifolia</name>
    <dbReference type="NCBI Taxonomy" id="168488"/>
    <lineage>
        <taxon>Eukaryota</taxon>
        <taxon>Viridiplantae</taxon>
        <taxon>Streptophyta</taxon>
        <taxon>Embryophyta</taxon>
        <taxon>Tracheophyta</taxon>
        <taxon>Spermatophyta</taxon>
        <taxon>Magnoliopsida</taxon>
        <taxon>eudicotyledons</taxon>
        <taxon>Gunneridae</taxon>
        <taxon>Pentapetalae</taxon>
        <taxon>asterids</taxon>
        <taxon>lamiids</taxon>
        <taxon>Lamiales</taxon>
        <taxon>Scrophulariaceae</taxon>
        <taxon>Buddlejeae</taxon>
        <taxon>Buddleja</taxon>
    </lineage>
</organism>
<accession>A0AAV6W621</accession>
<dbReference type="Proteomes" id="UP000826271">
    <property type="component" value="Unassembled WGS sequence"/>
</dbReference>
<feature type="compositionally biased region" description="Polar residues" evidence="1">
    <location>
        <begin position="119"/>
        <end position="130"/>
    </location>
</feature>
<evidence type="ECO:0000313" key="2">
    <source>
        <dbReference type="EMBL" id="KAG8363892.1"/>
    </source>
</evidence>